<dbReference type="GO" id="GO:0005886">
    <property type="term" value="C:plasma membrane"/>
    <property type="evidence" value="ECO:0007669"/>
    <property type="project" value="UniProtKB-SubCell"/>
</dbReference>
<evidence type="ECO:0000256" key="5">
    <source>
        <dbReference type="ARBA" id="ARBA00022692"/>
    </source>
</evidence>
<keyword evidence="11 12" id="KW-0407">Ion channel</keyword>
<dbReference type="GO" id="GO:0034220">
    <property type="term" value="P:monoatomic ion transmembrane transport"/>
    <property type="evidence" value="ECO:0007669"/>
    <property type="project" value="UniProtKB-KW"/>
</dbReference>
<evidence type="ECO:0000256" key="9">
    <source>
        <dbReference type="ARBA" id="ARBA00023065"/>
    </source>
</evidence>
<keyword evidence="7" id="KW-0965">Cell junction</keyword>
<keyword evidence="6" id="KW-0303">Gap junction</keyword>
<evidence type="ECO:0000256" key="3">
    <source>
        <dbReference type="ARBA" id="ARBA00022448"/>
    </source>
</evidence>
<keyword evidence="4" id="KW-1003">Cell membrane</keyword>
<gene>
    <name evidence="12" type="primary">inx</name>
</gene>
<dbReference type="Pfam" id="PF00876">
    <property type="entry name" value="Innexin"/>
    <property type="match status" value="1"/>
</dbReference>
<feature type="transmembrane region" description="Helical" evidence="12">
    <location>
        <begin position="114"/>
        <end position="133"/>
    </location>
</feature>
<keyword evidence="9 12" id="KW-0406">Ion transport</keyword>
<keyword evidence="3 12" id="KW-0813">Transport</keyword>
<organism evidence="13 14">
    <name type="scientific">Panagrolaimus superbus</name>
    <dbReference type="NCBI Taxonomy" id="310955"/>
    <lineage>
        <taxon>Eukaryota</taxon>
        <taxon>Metazoa</taxon>
        <taxon>Ecdysozoa</taxon>
        <taxon>Nematoda</taxon>
        <taxon>Chromadorea</taxon>
        <taxon>Rhabditida</taxon>
        <taxon>Tylenchina</taxon>
        <taxon>Panagrolaimomorpha</taxon>
        <taxon>Panagrolaimoidea</taxon>
        <taxon>Panagrolaimidae</taxon>
        <taxon>Panagrolaimus</taxon>
    </lineage>
</organism>
<proteinExistence type="inferred from homology"/>
<dbReference type="InterPro" id="IPR000990">
    <property type="entry name" value="Innexin"/>
</dbReference>
<dbReference type="WBParaSite" id="PSU_v2.g11888.t1">
    <property type="protein sequence ID" value="PSU_v2.g11888.t1"/>
    <property type="gene ID" value="PSU_v2.g11888"/>
</dbReference>
<dbReference type="GO" id="GO:0005243">
    <property type="term" value="F:gap junction channel activity"/>
    <property type="evidence" value="ECO:0007669"/>
    <property type="project" value="TreeGrafter"/>
</dbReference>
<evidence type="ECO:0000256" key="1">
    <source>
        <dbReference type="ARBA" id="ARBA00004610"/>
    </source>
</evidence>
<keyword evidence="13" id="KW-1185">Reference proteome</keyword>
<keyword evidence="10 12" id="KW-0472">Membrane</keyword>
<dbReference type="PROSITE" id="PS51013">
    <property type="entry name" value="PANNEXIN"/>
    <property type="match status" value="1"/>
</dbReference>
<dbReference type="PRINTS" id="PR01262">
    <property type="entry name" value="INNEXIN"/>
</dbReference>
<comment type="similarity">
    <text evidence="12">Belongs to the pannexin family.</text>
</comment>
<evidence type="ECO:0000256" key="10">
    <source>
        <dbReference type="ARBA" id="ARBA00023136"/>
    </source>
</evidence>
<dbReference type="AlphaFoldDB" id="A0A914XZD2"/>
<comment type="function">
    <text evidence="12">Structural component of the gap junctions.</text>
</comment>
<evidence type="ECO:0000256" key="12">
    <source>
        <dbReference type="RuleBase" id="RU010713"/>
    </source>
</evidence>
<evidence type="ECO:0000256" key="2">
    <source>
        <dbReference type="ARBA" id="ARBA00004651"/>
    </source>
</evidence>
<evidence type="ECO:0000313" key="14">
    <source>
        <dbReference type="WBParaSite" id="PSU_v2.g11888.t1"/>
    </source>
</evidence>
<evidence type="ECO:0000256" key="11">
    <source>
        <dbReference type="ARBA" id="ARBA00023303"/>
    </source>
</evidence>
<evidence type="ECO:0000256" key="6">
    <source>
        <dbReference type="ARBA" id="ARBA00022868"/>
    </source>
</evidence>
<dbReference type="Proteomes" id="UP000887577">
    <property type="component" value="Unplaced"/>
</dbReference>
<reference evidence="14" key="1">
    <citation type="submission" date="2022-11" db="UniProtKB">
        <authorList>
            <consortium name="WormBaseParasite"/>
        </authorList>
    </citation>
    <scope>IDENTIFICATION</scope>
</reference>
<dbReference type="PANTHER" id="PTHR11893:SF46">
    <property type="entry name" value="INNEXIN-12"/>
    <property type="match status" value="1"/>
</dbReference>
<evidence type="ECO:0000313" key="13">
    <source>
        <dbReference type="Proteomes" id="UP000887577"/>
    </source>
</evidence>
<feature type="transmembrane region" description="Helical" evidence="12">
    <location>
        <begin position="283"/>
        <end position="307"/>
    </location>
</feature>
<dbReference type="PANTHER" id="PTHR11893">
    <property type="entry name" value="INNEXIN"/>
    <property type="match status" value="1"/>
</dbReference>
<protein>
    <recommendedName>
        <fullName evidence="12">Innexin</fullName>
    </recommendedName>
</protein>
<feature type="transmembrane region" description="Helical" evidence="12">
    <location>
        <begin position="27"/>
        <end position="45"/>
    </location>
</feature>
<accession>A0A914XZD2</accession>
<dbReference type="GO" id="GO:0005921">
    <property type="term" value="C:gap junction"/>
    <property type="evidence" value="ECO:0007669"/>
    <property type="project" value="UniProtKB-SubCell"/>
</dbReference>
<feature type="transmembrane region" description="Helical" evidence="12">
    <location>
        <begin position="195"/>
        <end position="218"/>
    </location>
</feature>
<evidence type="ECO:0000256" key="4">
    <source>
        <dbReference type="ARBA" id="ARBA00022475"/>
    </source>
</evidence>
<keyword evidence="5 12" id="KW-0812">Transmembrane</keyword>
<evidence type="ECO:0000256" key="7">
    <source>
        <dbReference type="ARBA" id="ARBA00022949"/>
    </source>
</evidence>
<comment type="subcellular location">
    <subcellularLocation>
        <location evidence="1">Cell junction</location>
        <location evidence="1">Gap junction</location>
    </subcellularLocation>
    <subcellularLocation>
        <location evidence="2 12">Cell membrane</location>
        <topology evidence="2 12">Multi-pass membrane protein</topology>
    </subcellularLocation>
</comment>
<sequence length="405" mass="46821">MNVLTGLLSAIAPLPDGDFTDRLNYCYTTTTLIVASVFISGWSFVGQPIQCWFPAYYRGWWMEYTLDYCFVQNTYFVAFTDVKTDNYFDIANHIIPIPQNHTERDDRQIGYYQWVPFVLAFQALLFYLPVVLWRTVYNSVGFKVKAICETCSIKANMDSTDRQKNISTVARFLIFDHDVTASLGSRIKTKIEGQIVVTTYIFVKAIFALNALLQFFIVKWMLGNDSLFWGWNVLTDLVAGREWPESGNFPRVTMCDFAVRVLGNLHRHSVQCVLMINMFNEKIFVLLWFVFFILAVVSFMSLVGWIIDTCSANADINFIGNYLEKIEPDISPRSMSRRHQIKEFVQHTLRKDGLFLIRLISKNSGDLVTCDLVAALWQEYLKTGRNQLPPYMEEQSLLSKKPLKE</sequence>
<evidence type="ECO:0000256" key="8">
    <source>
        <dbReference type="ARBA" id="ARBA00022989"/>
    </source>
</evidence>
<keyword evidence="8 12" id="KW-1133">Transmembrane helix</keyword>
<name>A0A914XZD2_9BILA</name>